<keyword evidence="4" id="KW-1185">Reference proteome</keyword>
<evidence type="ECO:0000313" key="4">
    <source>
        <dbReference type="Proteomes" id="UP000626210"/>
    </source>
</evidence>
<name>A0ABQ3GF90_9BURK</name>
<dbReference type="Gene3D" id="3.40.190.10">
    <property type="entry name" value="Periplasmic binding protein-like II"/>
    <property type="match status" value="1"/>
</dbReference>
<accession>A0ABQ3GF90</accession>
<proteinExistence type="inferred from homology"/>
<dbReference type="CDD" id="cd13578">
    <property type="entry name" value="PBP2_Bug27"/>
    <property type="match status" value="1"/>
</dbReference>
<gene>
    <name evidence="3" type="ORF">GCM10007320_62600</name>
</gene>
<comment type="caution">
    <text evidence="3">The sequence shown here is derived from an EMBL/GenBank/DDBJ whole genome shotgun (WGS) entry which is preliminary data.</text>
</comment>
<sequence>MRGLQRVALGLLGAACVLAASVAQAQAWPARPLKLIVPFPPGGAADTIGRYYAEQLGQALGQPVVVDNKPGAGTAIAAEAAARAAPDGYTLSLATSGQLTILPHLQDKLRFDPLHDFAPVSLLASVPNVVAVNARFPAHSVAELVAAAKAQPGKLGYSSCGTGTLCHLSGELFKNLTGTDLLHVPYKGSAPAVAAVLGGEVPVAVDTLAILAPQIQAGKLRGLVLTAAQRSPLLPGVPSAPEAGLPAFATAGWFGIVLPAGAPAPVVERLQREIAAIARAPRTVQELEAKGITVEHNNPAAFAELIRADHARWGRVIKDSDVRIE</sequence>
<dbReference type="InterPro" id="IPR042100">
    <property type="entry name" value="Bug_dom1"/>
</dbReference>
<dbReference type="SUPFAM" id="SSF53850">
    <property type="entry name" value="Periplasmic binding protein-like II"/>
    <property type="match status" value="1"/>
</dbReference>
<dbReference type="Pfam" id="PF03401">
    <property type="entry name" value="TctC"/>
    <property type="match status" value="1"/>
</dbReference>
<evidence type="ECO:0000256" key="2">
    <source>
        <dbReference type="SAM" id="SignalP"/>
    </source>
</evidence>
<dbReference type="PANTHER" id="PTHR42928:SF5">
    <property type="entry name" value="BLR1237 PROTEIN"/>
    <property type="match status" value="1"/>
</dbReference>
<evidence type="ECO:0000256" key="1">
    <source>
        <dbReference type="ARBA" id="ARBA00006987"/>
    </source>
</evidence>
<reference evidence="4" key="1">
    <citation type="journal article" date="2019" name="Int. J. Syst. Evol. Microbiol.">
        <title>The Global Catalogue of Microorganisms (GCM) 10K type strain sequencing project: providing services to taxonomists for standard genome sequencing and annotation.</title>
        <authorList>
            <consortium name="The Broad Institute Genomics Platform"/>
            <consortium name="The Broad Institute Genome Sequencing Center for Infectious Disease"/>
            <person name="Wu L."/>
            <person name="Ma J."/>
        </authorList>
    </citation>
    <scope>NUCLEOTIDE SEQUENCE [LARGE SCALE GENOMIC DNA]</scope>
    <source>
        <strain evidence="4">KCTC 23314</strain>
    </source>
</reference>
<feature type="chain" id="PRO_5047244620" evidence="2">
    <location>
        <begin position="26"/>
        <end position="325"/>
    </location>
</feature>
<dbReference type="Proteomes" id="UP000626210">
    <property type="component" value="Unassembled WGS sequence"/>
</dbReference>
<comment type="similarity">
    <text evidence="1">Belongs to the UPF0065 (bug) family.</text>
</comment>
<dbReference type="Gene3D" id="3.40.190.150">
    <property type="entry name" value="Bordetella uptake gene, domain 1"/>
    <property type="match status" value="1"/>
</dbReference>
<dbReference type="PANTHER" id="PTHR42928">
    <property type="entry name" value="TRICARBOXYLATE-BINDING PROTEIN"/>
    <property type="match status" value="1"/>
</dbReference>
<keyword evidence="2" id="KW-0732">Signal</keyword>
<dbReference type="InterPro" id="IPR005064">
    <property type="entry name" value="BUG"/>
</dbReference>
<feature type="signal peptide" evidence="2">
    <location>
        <begin position="1"/>
        <end position="25"/>
    </location>
</feature>
<dbReference type="PIRSF" id="PIRSF017082">
    <property type="entry name" value="YflP"/>
    <property type="match status" value="1"/>
</dbReference>
<organism evidence="3 4">
    <name type="scientific">Pseudorhodoferax aquiterrae</name>
    <dbReference type="NCBI Taxonomy" id="747304"/>
    <lineage>
        <taxon>Bacteria</taxon>
        <taxon>Pseudomonadati</taxon>
        <taxon>Pseudomonadota</taxon>
        <taxon>Betaproteobacteria</taxon>
        <taxon>Burkholderiales</taxon>
        <taxon>Comamonadaceae</taxon>
    </lineage>
</organism>
<dbReference type="EMBL" id="BMYK01000042">
    <property type="protein sequence ID" value="GHD02953.1"/>
    <property type="molecule type" value="Genomic_DNA"/>
</dbReference>
<protein>
    <submittedName>
        <fullName evidence="3">MFS transporter</fullName>
    </submittedName>
</protein>
<evidence type="ECO:0000313" key="3">
    <source>
        <dbReference type="EMBL" id="GHD02953.1"/>
    </source>
</evidence>